<keyword evidence="1" id="KW-1133">Transmembrane helix</keyword>
<dbReference type="RefSeq" id="WP_345327152.1">
    <property type="nucleotide sequence ID" value="NZ_BAABGA010000090.1"/>
</dbReference>
<dbReference type="EMBL" id="BAABGA010000090">
    <property type="protein sequence ID" value="GAA4467560.1"/>
    <property type="molecule type" value="Genomic_DNA"/>
</dbReference>
<comment type="caution">
    <text evidence="2">The sequence shown here is derived from an EMBL/GenBank/DDBJ whole genome shotgun (WGS) entry which is preliminary data.</text>
</comment>
<name>A0ABP8NHR6_9BACT</name>
<sequence>MTVPRNQQSRRRGISLIEVIACTALVAILFIPIAGVIRASARTIESAQSGGSAATNLQNTLTWLSGMIDDGTVVTANASSLTLQRRDGTIVKITRANNQLVMIDGKSTDAVLAEEILDFSVRSIVQPKPSSRWVGIEIDLIGLDTTKNRKVAVTATVVFPPQIPEPKKGGK</sequence>
<evidence type="ECO:0000313" key="2">
    <source>
        <dbReference type="EMBL" id="GAA4467560.1"/>
    </source>
</evidence>
<evidence type="ECO:0000313" key="3">
    <source>
        <dbReference type="Proteomes" id="UP001500840"/>
    </source>
</evidence>
<accession>A0ABP8NHR6</accession>
<proteinExistence type="predicted"/>
<keyword evidence="3" id="KW-1185">Reference proteome</keyword>
<dbReference type="Proteomes" id="UP001500840">
    <property type="component" value="Unassembled WGS sequence"/>
</dbReference>
<gene>
    <name evidence="2" type="ORF">GCM10023156_57590</name>
</gene>
<keyword evidence="1" id="KW-0812">Transmembrane</keyword>
<protein>
    <recommendedName>
        <fullName evidence="4">Prepilin-type N-terminal cleavage/methylation domain-containing protein</fullName>
    </recommendedName>
</protein>
<reference evidence="3" key="1">
    <citation type="journal article" date="2019" name="Int. J. Syst. Evol. Microbiol.">
        <title>The Global Catalogue of Microorganisms (GCM) 10K type strain sequencing project: providing services to taxonomists for standard genome sequencing and annotation.</title>
        <authorList>
            <consortium name="The Broad Institute Genomics Platform"/>
            <consortium name="The Broad Institute Genome Sequencing Center for Infectious Disease"/>
            <person name="Wu L."/>
            <person name="Ma J."/>
        </authorList>
    </citation>
    <scope>NUCLEOTIDE SEQUENCE [LARGE SCALE GENOMIC DNA]</scope>
    <source>
        <strain evidence="3">JCM 17759</strain>
    </source>
</reference>
<keyword evidence="1" id="KW-0472">Membrane</keyword>
<evidence type="ECO:0000256" key="1">
    <source>
        <dbReference type="SAM" id="Phobius"/>
    </source>
</evidence>
<organism evidence="2 3">
    <name type="scientific">Novipirellula rosea</name>
    <dbReference type="NCBI Taxonomy" id="1031540"/>
    <lineage>
        <taxon>Bacteria</taxon>
        <taxon>Pseudomonadati</taxon>
        <taxon>Planctomycetota</taxon>
        <taxon>Planctomycetia</taxon>
        <taxon>Pirellulales</taxon>
        <taxon>Pirellulaceae</taxon>
        <taxon>Novipirellula</taxon>
    </lineage>
</organism>
<evidence type="ECO:0008006" key="4">
    <source>
        <dbReference type="Google" id="ProtNLM"/>
    </source>
</evidence>
<feature type="transmembrane region" description="Helical" evidence="1">
    <location>
        <begin position="12"/>
        <end position="37"/>
    </location>
</feature>